<dbReference type="EC" id="2.7.1.49" evidence="11"/>
<evidence type="ECO:0000256" key="2">
    <source>
        <dbReference type="ARBA" id="ARBA00000565"/>
    </source>
</evidence>
<dbReference type="InterPro" id="IPR029056">
    <property type="entry name" value="Ribokinase-like"/>
</dbReference>
<evidence type="ECO:0000313" key="11">
    <source>
        <dbReference type="EMBL" id="TSD65486.1"/>
    </source>
</evidence>
<dbReference type="Proteomes" id="UP000316988">
    <property type="component" value="Unassembled WGS sequence"/>
</dbReference>
<keyword evidence="9" id="KW-0784">Thiamine biosynthesis</keyword>
<dbReference type="AlphaFoldDB" id="A0A554SGN8"/>
<evidence type="ECO:0000256" key="1">
    <source>
        <dbReference type="ARBA" id="ARBA00000151"/>
    </source>
</evidence>
<dbReference type="Pfam" id="PF08543">
    <property type="entry name" value="Phos_pyr_kin"/>
    <property type="match status" value="1"/>
</dbReference>
<feature type="domain" description="Pyridoxamine kinase/Phosphomethylpyrimidine kinase" evidence="10">
    <location>
        <begin position="13"/>
        <end position="259"/>
    </location>
</feature>
<dbReference type="GO" id="GO:0005524">
    <property type="term" value="F:ATP binding"/>
    <property type="evidence" value="ECO:0007669"/>
    <property type="project" value="UniProtKB-KW"/>
</dbReference>
<dbReference type="NCBIfam" id="TIGR00097">
    <property type="entry name" value="HMP-P_kinase"/>
    <property type="match status" value="1"/>
</dbReference>
<comment type="caution">
    <text evidence="11">The sequence shown here is derived from an EMBL/GenBank/DDBJ whole genome shotgun (WGS) entry which is preliminary data.</text>
</comment>
<organism evidence="11 12">
    <name type="scientific">Aeromicrobium piscarium</name>
    <dbReference type="NCBI Taxonomy" id="2590901"/>
    <lineage>
        <taxon>Bacteria</taxon>
        <taxon>Bacillati</taxon>
        <taxon>Actinomycetota</taxon>
        <taxon>Actinomycetes</taxon>
        <taxon>Propionibacteriales</taxon>
        <taxon>Nocardioidaceae</taxon>
        <taxon>Aeromicrobium</taxon>
    </lineage>
</organism>
<keyword evidence="5 11" id="KW-0808">Transferase</keyword>
<dbReference type="GO" id="GO:0008902">
    <property type="term" value="F:hydroxymethylpyrimidine kinase activity"/>
    <property type="evidence" value="ECO:0007669"/>
    <property type="project" value="UniProtKB-EC"/>
</dbReference>
<dbReference type="UniPathway" id="UPA00060">
    <property type="reaction ID" value="UER00138"/>
</dbReference>
<evidence type="ECO:0000256" key="5">
    <source>
        <dbReference type="ARBA" id="ARBA00022679"/>
    </source>
</evidence>
<comment type="catalytic activity">
    <reaction evidence="2">
        <text>4-amino-2-methyl-5-(phosphooxymethyl)pyrimidine + ATP = 4-amino-2-methyl-5-(diphosphooxymethyl)pyrimidine + ADP</text>
        <dbReference type="Rhea" id="RHEA:19893"/>
        <dbReference type="ChEBI" id="CHEBI:30616"/>
        <dbReference type="ChEBI" id="CHEBI:57841"/>
        <dbReference type="ChEBI" id="CHEBI:58354"/>
        <dbReference type="ChEBI" id="CHEBI:456216"/>
        <dbReference type="EC" id="2.7.4.7"/>
    </reaction>
</comment>
<dbReference type="GO" id="GO:0008972">
    <property type="term" value="F:phosphomethylpyrimidine kinase activity"/>
    <property type="evidence" value="ECO:0007669"/>
    <property type="project" value="UniProtKB-EC"/>
</dbReference>
<keyword evidence="7 11" id="KW-0418">Kinase</keyword>
<evidence type="ECO:0000256" key="9">
    <source>
        <dbReference type="ARBA" id="ARBA00022977"/>
    </source>
</evidence>
<evidence type="ECO:0000256" key="7">
    <source>
        <dbReference type="ARBA" id="ARBA00022777"/>
    </source>
</evidence>
<comment type="catalytic activity">
    <reaction evidence="1">
        <text>4-amino-5-hydroxymethyl-2-methylpyrimidine + ATP = 4-amino-2-methyl-5-(phosphooxymethyl)pyrimidine + ADP + H(+)</text>
        <dbReference type="Rhea" id="RHEA:23096"/>
        <dbReference type="ChEBI" id="CHEBI:15378"/>
        <dbReference type="ChEBI" id="CHEBI:16892"/>
        <dbReference type="ChEBI" id="CHEBI:30616"/>
        <dbReference type="ChEBI" id="CHEBI:58354"/>
        <dbReference type="ChEBI" id="CHEBI:456216"/>
        <dbReference type="EC" id="2.7.1.49"/>
    </reaction>
</comment>
<dbReference type="Gene3D" id="3.40.1190.20">
    <property type="match status" value="1"/>
</dbReference>
<dbReference type="SUPFAM" id="SSF53613">
    <property type="entry name" value="Ribokinase-like"/>
    <property type="match status" value="1"/>
</dbReference>
<dbReference type="InterPro" id="IPR013749">
    <property type="entry name" value="PM/HMP-P_kinase-1"/>
</dbReference>
<evidence type="ECO:0000256" key="4">
    <source>
        <dbReference type="ARBA" id="ARBA00004769"/>
    </source>
</evidence>
<name>A0A554SGN8_9ACTN</name>
<reference evidence="11 12" key="1">
    <citation type="submission" date="2019-07" db="EMBL/GenBank/DDBJ databases">
        <authorList>
            <person name="Zhao L.H."/>
        </authorList>
    </citation>
    <scope>NUCLEOTIDE SEQUENCE [LARGE SCALE GENOMIC DNA]</scope>
    <source>
        <strain evidence="11 12">Co35</strain>
    </source>
</reference>
<dbReference type="GO" id="GO:0009228">
    <property type="term" value="P:thiamine biosynthetic process"/>
    <property type="evidence" value="ECO:0007669"/>
    <property type="project" value="UniProtKB-KW"/>
</dbReference>
<evidence type="ECO:0000259" key="10">
    <source>
        <dbReference type="Pfam" id="PF08543"/>
    </source>
</evidence>
<dbReference type="GO" id="GO:0009229">
    <property type="term" value="P:thiamine diphosphate biosynthetic process"/>
    <property type="evidence" value="ECO:0007669"/>
    <property type="project" value="UniProtKB-UniPathway"/>
</dbReference>
<dbReference type="EC" id="2.7.4.7" evidence="11"/>
<sequence length="268" mass="27468">MSEPVMLTIAGSDPSGGAGVQADLKTATALGVYGASVLTALTAQNTIGVRGIHPVPARFVGEQLDAVLEDLDVRAVKIGMLGDADVIEAIASRLRERPEIPLVLDPVMVATSGDRLIPETAVAAIVESLLPITDLATPNLPETAVLAGLDVRSPDDFEAAGRAVLARGARNVLVKGGHLDGDEVIDVLVSADGAGRLINARIETPNTHGTGCTLSAAVAARLALGDLMADAVVTARAYLQRALIASVDRRIGAGHGPVDHLVDLRGEG</sequence>
<evidence type="ECO:0000313" key="12">
    <source>
        <dbReference type="Proteomes" id="UP000316988"/>
    </source>
</evidence>
<keyword evidence="6" id="KW-0547">Nucleotide-binding</keyword>
<keyword evidence="12" id="KW-1185">Reference proteome</keyword>
<protein>
    <submittedName>
        <fullName evidence="11">Bifunctional hydroxymethylpyrimidine kinase/phosphomethylpyrimidine kinase</fullName>
        <ecNumber evidence="11">2.7.1.49</ecNumber>
        <ecNumber evidence="11">2.7.4.7</ecNumber>
    </submittedName>
</protein>
<evidence type="ECO:0000256" key="8">
    <source>
        <dbReference type="ARBA" id="ARBA00022840"/>
    </source>
</evidence>
<dbReference type="GO" id="GO:0005829">
    <property type="term" value="C:cytosol"/>
    <property type="evidence" value="ECO:0007669"/>
    <property type="project" value="TreeGrafter"/>
</dbReference>
<keyword evidence="8" id="KW-0067">ATP-binding</keyword>
<evidence type="ECO:0000256" key="3">
    <source>
        <dbReference type="ARBA" id="ARBA00003848"/>
    </source>
</evidence>
<comment type="pathway">
    <text evidence="4">Cofactor biosynthesis; thiamine diphosphate biosynthesis; 4-amino-2-methyl-5-diphosphomethylpyrimidine from 5-amino-1-(5-phospho-D-ribosyl)imidazole: step 3/3.</text>
</comment>
<dbReference type="PANTHER" id="PTHR20858">
    <property type="entry name" value="PHOSPHOMETHYLPYRIMIDINE KINASE"/>
    <property type="match status" value="1"/>
</dbReference>
<gene>
    <name evidence="11" type="primary">thiD</name>
    <name evidence="11" type="ORF">FNM00_03410</name>
</gene>
<evidence type="ECO:0000256" key="6">
    <source>
        <dbReference type="ARBA" id="ARBA00022741"/>
    </source>
</evidence>
<dbReference type="PANTHER" id="PTHR20858:SF17">
    <property type="entry name" value="HYDROXYMETHYLPYRIMIDINE_PHOSPHOMETHYLPYRIMIDINE KINASE THI20-RELATED"/>
    <property type="match status" value="1"/>
</dbReference>
<dbReference type="CDD" id="cd01169">
    <property type="entry name" value="HMPP_kinase"/>
    <property type="match status" value="1"/>
</dbReference>
<comment type="function">
    <text evidence="3">Catalyzes the phosphorylation of hydroxymethylpyrimidine phosphate (HMP-P) to HMP-PP, and of HMP to HMP-P.</text>
</comment>
<dbReference type="InterPro" id="IPR004399">
    <property type="entry name" value="HMP/HMP-P_kinase_dom"/>
</dbReference>
<dbReference type="OrthoDB" id="34166at2"/>
<proteinExistence type="predicted"/>
<accession>A0A554SGN8</accession>
<dbReference type="EMBL" id="VLNT01000002">
    <property type="protein sequence ID" value="TSD65486.1"/>
    <property type="molecule type" value="Genomic_DNA"/>
</dbReference>
<dbReference type="RefSeq" id="WP_143911609.1">
    <property type="nucleotide sequence ID" value="NZ_VLNT01000002.1"/>
</dbReference>
<dbReference type="FunFam" id="3.40.1190.20:FF:000003">
    <property type="entry name" value="Phosphomethylpyrimidine kinase ThiD"/>
    <property type="match status" value="1"/>
</dbReference>